<reference evidence="1 2" key="1">
    <citation type="submission" date="2017-01" db="EMBL/GenBank/DDBJ databases">
        <authorList>
            <person name="Mah S.A."/>
            <person name="Swanson W.J."/>
            <person name="Moy G.W."/>
            <person name="Vacquier V.D."/>
        </authorList>
    </citation>
    <scope>NUCLEOTIDE SEQUENCE [LARGE SCALE GENOMIC DNA]</scope>
    <source>
        <strain evidence="1 2">DCY110</strain>
    </source>
</reference>
<dbReference type="AlphaFoldDB" id="A0A1P8JZ03"/>
<protein>
    <submittedName>
        <fullName evidence="1">Uncharacterized protein</fullName>
    </submittedName>
</protein>
<accession>A0A1P8JZ03</accession>
<dbReference type="RefSeq" id="WP_076201018.1">
    <property type="nucleotide sequence ID" value="NZ_CP019236.1"/>
</dbReference>
<proteinExistence type="predicted"/>
<keyword evidence="2" id="KW-1185">Reference proteome</keyword>
<dbReference type="STRING" id="1842727.RD110_18710"/>
<dbReference type="Pfam" id="PF06892">
    <property type="entry name" value="Phage_CP76"/>
    <property type="match status" value="1"/>
</dbReference>
<dbReference type="OrthoDB" id="6688863at2"/>
<sequence>MSMNVLDAAFNTVNDYPGGAASLAPRIGKSGSTLAHEIKKQGSAKLGLEDAVKIMDMADNNAILEAMAEHRGCDVIPRLPDLDPASCTGKGLRLMFKEAGAFAEQVVEAEEDGRFTLNEIKAAERHWQRVTAQGGAVLRAMRAKHLLDFPDSSDPLISSGDAS</sequence>
<name>A0A1P8JZ03_9BURK</name>
<organism evidence="1 2">
    <name type="scientific">Rhodoferax koreensis</name>
    <dbReference type="NCBI Taxonomy" id="1842727"/>
    <lineage>
        <taxon>Bacteria</taxon>
        <taxon>Pseudomonadati</taxon>
        <taxon>Pseudomonadota</taxon>
        <taxon>Betaproteobacteria</taxon>
        <taxon>Burkholderiales</taxon>
        <taxon>Comamonadaceae</taxon>
        <taxon>Rhodoferax</taxon>
    </lineage>
</organism>
<evidence type="ECO:0000313" key="1">
    <source>
        <dbReference type="EMBL" id="APW38986.1"/>
    </source>
</evidence>
<dbReference type="InterPro" id="IPR009679">
    <property type="entry name" value="Phage_186_CII-like"/>
</dbReference>
<dbReference type="GO" id="GO:0003677">
    <property type="term" value="F:DNA binding"/>
    <property type="evidence" value="ECO:0007669"/>
    <property type="project" value="InterPro"/>
</dbReference>
<gene>
    <name evidence="1" type="ORF">RD110_18710</name>
</gene>
<dbReference type="KEGG" id="rhy:RD110_18710"/>
<dbReference type="Proteomes" id="UP000186609">
    <property type="component" value="Chromosome"/>
</dbReference>
<evidence type="ECO:0000313" key="2">
    <source>
        <dbReference type="Proteomes" id="UP000186609"/>
    </source>
</evidence>
<dbReference type="EMBL" id="CP019236">
    <property type="protein sequence ID" value="APW38986.1"/>
    <property type="molecule type" value="Genomic_DNA"/>
</dbReference>